<sequence>MVINCPSKIVTLNGVICVLAGGVGAARFLRGLVQVVPARDITAIVNTGDDTVLHGLSISPDLDTVTYTLANAIDPVRGWGLENESWTAMSALARFVDVRPHGSASAPTWFNLGDKDLATHFYRTARLREGATLAQVTSEISKSFGVDVHLVPMSNDRVSTFVTLANDCAAGQQGSEITFQEYFVKHQHSVAVSSVRFDGASTASALGLDTLNSAQTVVIAPSNPLVSIAPLRALHGVDAALTRRRESVVAISPIIAGAALKGPADRLMTELGHESSVVGVAKLYAPICGTLIIDTADAHLASKVEAEGMRCVVVDTVMSTPEKSQHLARTTLESAR</sequence>
<dbReference type="GO" id="GO:0000287">
    <property type="term" value="F:magnesium ion binding"/>
    <property type="evidence" value="ECO:0007669"/>
    <property type="project" value="InterPro"/>
</dbReference>
<keyword evidence="1" id="KW-0808">Transferase</keyword>
<dbReference type="Pfam" id="PF01933">
    <property type="entry name" value="CofD"/>
    <property type="match status" value="1"/>
</dbReference>
<dbReference type="InterPro" id="IPR010115">
    <property type="entry name" value="FbiA/CofD"/>
</dbReference>
<name>A0A6J6WU99_9ZZZZ</name>
<evidence type="ECO:0000256" key="2">
    <source>
        <dbReference type="ARBA" id="ARBA00022842"/>
    </source>
</evidence>
<dbReference type="InterPro" id="IPR002882">
    <property type="entry name" value="CofD"/>
</dbReference>
<dbReference type="EMBL" id="CAFAAG010000016">
    <property type="protein sequence ID" value="CAB4788362.1"/>
    <property type="molecule type" value="Genomic_DNA"/>
</dbReference>
<accession>A0A6J6WU99</accession>
<evidence type="ECO:0000256" key="1">
    <source>
        <dbReference type="ARBA" id="ARBA00022679"/>
    </source>
</evidence>
<dbReference type="GO" id="GO:0043743">
    <property type="term" value="F:LPPG:FO 2-phospho-L-lactate transferase activity"/>
    <property type="evidence" value="ECO:0007669"/>
    <property type="project" value="InterPro"/>
</dbReference>
<dbReference type="PANTHER" id="PTHR43007:SF1">
    <property type="entry name" value="2-PHOSPHO-L-LACTATE TRANSFERASE"/>
    <property type="match status" value="1"/>
</dbReference>
<protein>
    <submittedName>
        <fullName evidence="3">Unannotated protein</fullName>
    </submittedName>
</protein>
<dbReference type="Gene3D" id="1.10.8.240">
    <property type="entry name" value="CofD-like domain"/>
    <property type="match status" value="1"/>
</dbReference>
<dbReference type="CDD" id="cd07186">
    <property type="entry name" value="CofD_like"/>
    <property type="match status" value="1"/>
</dbReference>
<dbReference type="HAMAP" id="MF_01257">
    <property type="entry name" value="CofD"/>
    <property type="match status" value="1"/>
</dbReference>
<keyword evidence="2" id="KW-0460">Magnesium</keyword>
<dbReference type="Gene3D" id="3.40.50.10680">
    <property type="entry name" value="CofD-like domains"/>
    <property type="match status" value="1"/>
</dbReference>
<dbReference type="PANTHER" id="PTHR43007">
    <property type="entry name" value="2-PHOSPHO-L-LACTATE TRANSFERASE"/>
    <property type="match status" value="1"/>
</dbReference>
<dbReference type="InterPro" id="IPR038136">
    <property type="entry name" value="CofD-like_dom_sf"/>
</dbReference>
<dbReference type="AlphaFoldDB" id="A0A6J6WU99"/>
<organism evidence="3">
    <name type="scientific">freshwater metagenome</name>
    <dbReference type="NCBI Taxonomy" id="449393"/>
    <lineage>
        <taxon>unclassified sequences</taxon>
        <taxon>metagenomes</taxon>
        <taxon>ecological metagenomes</taxon>
    </lineage>
</organism>
<reference evidence="3" key="1">
    <citation type="submission" date="2020-05" db="EMBL/GenBank/DDBJ databases">
        <authorList>
            <person name="Chiriac C."/>
            <person name="Salcher M."/>
            <person name="Ghai R."/>
            <person name="Kavagutti S V."/>
        </authorList>
    </citation>
    <scope>NUCLEOTIDE SEQUENCE</scope>
</reference>
<proteinExistence type="inferred from homology"/>
<evidence type="ECO:0000313" key="3">
    <source>
        <dbReference type="EMBL" id="CAB4788362.1"/>
    </source>
</evidence>
<dbReference type="NCBIfam" id="TIGR01819">
    <property type="entry name" value="F420_cofD"/>
    <property type="match status" value="1"/>
</dbReference>
<dbReference type="SUPFAM" id="SSF142338">
    <property type="entry name" value="CofD-like"/>
    <property type="match status" value="1"/>
</dbReference>
<gene>
    <name evidence="3" type="ORF">UFOPK2975_00373</name>
</gene>